<name>A0ABS5QK87_9BACT</name>
<proteinExistence type="inferred from homology"/>
<comment type="similarity">
    <text evidence="1">Belongs to the GSP E family.</text>
</comment>
<dbReference type="SUPFAM" id="SSF52540">
    <property type="entry name" value="P-loop containing nucleoside triphosphate hydrolases"/>
    <property type="match status" value="1"/>
</dbReference>
<dbReference type="InterPro" id="IPR027417">
    <property type="entry name" value="P-loop_NTPase"/>
</dbReference>
<dbReference type="PANTHER" id="PTHR30258">
    <property type="entry name" value="TYPE II SECRETION SYSTEM PROTEIN GSPE-RELATED"/>
    <property type="match status" value="1"/>
</dbReference>
<comment type="caution">
    <text evidence="5">The sequence shown here is derived from an EMBL/GenBank/DDBJ whole genome shotgun (WGS) entry which is preliminary data.</text>
</comment>
<reference evidence="5 6" key="1">
    <citation type="journal article" date="2021" name="Nat. Commun.">
        <title>Reductive evolution and unique predatory mode in the CPR bacterium Vampirococcus lugosii.</title>
        <authorList>
            <person name="Moreira D."/>
            <person name="Zivanovic Y."/>
            <person name="Lopez-Archilla A.I."/>
            <person name="Iniesto M."/>
            <person name="Lopez-Garcia P."/>
        </authorList>
    </citation>
    <scope>NUCLEOTIDE SEQUENCE [LARGE SCALE GENOMIC DNA]</scope>
    <source>
        <strain evidence="5">Chiprana</strain>
    </source>
</reference>
<organism evidence="5 6">
    <name type="scientific">Candidatus Vampirococcus lugosii</name>
    <dbReference type="NCBI Taxonomy" id="2789015"/>
    <lineage>
        <taxon>Bacteria</taxon>
        <taxon>Candidatus Absconditibacteriota</taxon>
        <taxon>Vampirococcus</taxon>
    </lineage>
</organism>
<accession>A0ABS5QK87</accession>
<evidence type="ECO:0000256" key="1">
    <source>
        <dbReference type="ARBA" id="ARBA00006611"/>
    </source>
</evidence>
<dbReference type="PROSITE" id="PS00662">
    <property type="entry name" value="T2SP_E"/>
    <property type="match status" value="1"/>
</dbReference>
<evidence type="ECO:0000313" key="5">
    <source>
        <dbReference type="EMBL" id="MBS8121667.1"/>
    </source>
</evidence>
<dbReference type="Pfam" id="PF00437">
    <property type="entry name" value="T2SSE"/>
    <property type="match status" value="1"/>
</dbReference>
<evidence type="ECO:0000313" key="6">
    <source>
        <dbReference type="Proteomes" id="UP000680365"/>
    </source>
</evidence>
<keyword evidence="3" id="KW-0067">ATP-binding</keyword>
<gene>
    <name evidence="5" type="ORF">VAMP_12n89</name>
</gene>
<feature type="domain" description="Bacterial type II secretion system protein E" evidence="4">
    <location>
        <begin position="221"/>
        <end position="235"/>
    </location>
</feature>
<dbReference type="Gene3D" id="3.40.50.300">
    <property type="entry name" value="P-loop containing nucleotide triphosphate hydrolases"/>
    <property type="match status" value="1"/>
</dbReference>
<dbReference type="RefSeq" id="WP_213348362.1">
    <property type="nucleotide sequence ID" value="NZ_JAEDAM010000008.1"/>
</dbReference>
<sequence>MEINELKNALEESIIKTDTVKIFDTLLTIGVEMGASDIHIEPFENYSRIRLRLDGVLEELIQYPKNIQESLIAKFKIESGQMRPDEKRLPQDARVSTVTLTNKEIDLRANTLPTVWGEKLVMRIVDKSKKVPPLDIMGIEGTNNELLYKNISMPNGIVLTTGPTGSGKSTTLYAALDHINNVDVNITTYEDPVENKADGMNQSQVRADIGYTFAQGLRAALRQDPDIIMVGEIRDSETLETAMEAAMTGHLVFSTIHANSSAETITRIINMGAKHFMIAGTFNIVMAQRLGRTVCPSCKQKTNLKENYPEEYINAKKVLGSIDKDILKKELYKRGITNEQWKMFIEEGVGYVGTGKNNEKGGVCEKCGGSGYKGRIGIYEIMDFDDDIKNFIVQGKSAFELEKYALKKGMTNLERDGIFKVIGNKTTLEEIYRLTKHKDI</sequence>
<dbReference type="Gene3D" id="3.30.450.90">
    <property type="match status" value="1"/>
</dbReference>
<keyword evidence="2" id="KW-0547">Nucleotide-binding</keyword>
<protein>
    <submittedName>
        <fullName evidence="5">Type II secretion system protein E</fullName>
    </submittedName>
</protein>
<dbReference type="EMBL" id="JAEDAM010000008">
    <property type="protein sequence ID" value="MBS8121667.1"/>
    <property type="molecule type" value="Genomic_DNA"/>
</dbReference>
<evidence type="ECO:0000256" key="2">
    <source>
        <dbReference type="ARBA" id="ARBA00022741"/>
    </source>
</evidence>
<evidence type="ECO:0000259" key="4">
    <source>
        <dbReference type="PROSITE" id="PS00662"/>
    </source>
</evidence>
<dbReference type="InterPro" id="IPR001482">
    <property type="entry name" value="T2SS/T4SS_dom"/>
</dbReference>
<keyword evidence="6" id="KW-1185">Reference proteome</keyword>
<dbReference type="PANTHER" id="PTHR30258:SF1">
    <property type="entry name" value="PROTEIN TRANSPORT PROTEIN HOFB HOMOLOG"/>
    <property type="match status" value="1"/>
</dbReference>
<dbReference type="Proteomes" id="UP000680365">
    <property type="component" value="Unassembled WGS sequence"/>
</dbReference>
<evidence type="ECO:0000256" key="3">
    <source>
        <dbReference type="ARBA" id="ARBA00022840"/>
    </source>
</evidence>
<dbReference type="CDD" id="cd01129">
    <property type="entry name" value="PulE-GspE-like"/>
    <property type="match status" value="1"/>
</dbReference>